<gene>
    <name evidence="1" type="ORF">IC620_16755</name>
</gene>
<evidence type="ECO:0000313" key="2">
    <source>
        <dbReference type="Proteomes" id="UP000661691"/>
    </source>
</evidence>
<organism evidence="1 2">
    <name type="scientific">Polycladospora coralii</name>
    <dbReference type="NCBI Taxonomy" id="2771432"/>
    <lineage>
        <taxon>Bacteria</taxon>
        <taxon>Bacillati</taxon>
        <taxon>Bacillota</taxon>
        <taxon>Bacilli</taxon>
        <taxon>Bacillales</taxon>
        <taxon>Thermoactinomycetaceae</taxon>
        <taxon>Polycladospora</taxon>
    </lineage>
</organism>
<dbReference type="Proteomes" id="UP000661691">
    <property type="component" value="Unassembled WGS sequence"/>
</dbReference>
<reference evidence="1" key="1">
    <citation type="submission" date="2020-09" db="EMBL/GenBank/DDBJ databases">
        <title>A novel bacterium of genus Hazenella, isolated from South China Sea.</title>
        <authorList>
            <person name="Huang H."/>
            <person name="Mo K."/>
            <person name="Hu Y."/>
        </authorList>
    </citation>
    <scope>NUCLEOTIDE SEQUENCE</scope>
    <source>
        <strain evidence="1">IB182357</strain>
    </source>
</reference>
<name>A0A926NCZ7_9BACL</name>
<proteinExistence type="predicted"/>
<sequence>MSLGKSFNQLFKQRTLESTLPVKIKPSIQMKPKSKLPILSDCSPCCKLCSQENRACTCTVFPCEFNPIFDMWYFCPSLENPFSVIGTTVRISRTKRGSIQYVPTSKKKKPIIQYISVAKPRSKDPVIQVATFHLCHLPSIKTPRLYLSTSDPNLILSLPIRDFATPKTMKLLRALNELCPLFGCPNSN</sequence>
<dbReference type="AlphaFoldDB" id="A0A926NCZ7"/>
<accession>A0A926NCZ7</accession>
<dbReference type="EMBL" id="JACXAH010000062">
    <property type="protein sequence ID" value="MBD1373992.1"/>
    <property type="molecule type" value="Genomic_DNA"/>
</dbReference>
<comment type="caution">
    <text evidence="1">The sequence shown here is derived from an EMBL/GenBank/DDBJ whole genome shotgun (WGS) entry which is preliminary data.</text>
</comment>
<keyword evidence="2" id="KW-1185">Reference proteome</keyword>
<protein>
    <submittedName>
        <fullName evidence="1">Uncharacterized protein</fullName>
    </submittedName>
</protein>
<evidence type="ECO:0000313" key="1">
    <source>
        <dbReference type="EMBL" id="MBD1373992.1"/>
    </source>
</evidence>
<dbReference type="RefSeq" id="WP_191141149.1">
    <property type="nucleotide sequence ID" value="NZ_JACXAG020000011.1"/>
</dbReference>